<dbReference type="Proteomes" id="UP001054945">
    <property type="component" value="Unassembled WGS sequence"/>
</dbReference>
<evidence type="ECO:0000313" key="1">
    <source>
        <dbReference type="EMBL" id="GIX83464.1"/>
    </source>
</evidence>
<reference evidence="1 2" key="1">
    <citation type="submission" date="2021-06" db="EMBL/GenBank/DDBJ databases">
        <title>Caerostris extrusa draft genome.</title>
        <authorList>
            <person name="Kono N."/>
            <person name="Arakawa K."/>
        </authorList>
    </citation>
    <scope>NUCLEOTIDE SEQUENCE [LARGE SCALE GENOMIC DNA]</scope>
</reference>
<gene>
    <name evidence="1" type="ORF">CEXT_733441</name>
</gene>
<comment type="caution">
    <text evidence="1">The sequence shown here is derived from an EMBL/GenBank/DDBJ whole genome shotgun (WGS) entry which is preliminary data.</text>
</comment>
<proteinExistence type="predicted"/>
<name>A0AAV4NGH9_CAEEX</name>
<dbReference type="AlphaFoldDB" id="A0AAV4NGH9"/>
<keyword evidence="2" id="KW-1185">Reference proteome</keyword>
<evidence type="ECO:0000313" key="2">
    <source>
        <dbReference type="Proteomes" id="UP001054945"/>
    </source>
</evidence>
<organism evidence="1 2">
    <name type="scientific">Caerostris extrusa</name>
    <name type="common">Bark spider</name>
    <name type="synonym">Caerostris bankana</name>
    <dbReference type="NCBI Taxonomy" id="172846"/>
    <lineage>
        <taxon>Eukaryota</taxon>
        <taxon>Metazoa</taxon>
        <taxon>Ecdysozoa</taxon>
        <taxon>Arthropoda</taxon>
        <taxon>Chelicerata</taxon>
        <taxon>Arachnida</taxon>
        <taxon>Araneae</taxon>
        <taxon>Araneomorphae</taxon>
        <taxon>Entelegynae</taxon>
        <taxon>Araneoidea</taxon>
        <taxon>Araneidae</taxon>
        <taxon>Caerostris</taxon>
    </lineage>
</organism>
<protein>
    <submittedName>
        <fullName evidence="1">Uncharacterized protein</fullName>
    </submittedName>
</protein>
<sequence>MCNVDELELWDGYPSLFCVTFFAQLIKMELPEKRVMRGAVAQDKCAPSIFRAGSRASDTWMNRGQLLLLAGGDEWSTPGKEWGAGRNEVKSTAPVQSECFHLLRALQLKLQPSACIDERGGIIFGSVNSRARRSGYSELFRSSVGGALNVGRCLRKPLSFAFLPLRTGFFENCH</sequence>
<dbReference type="EMBL" id="BPLR01020869">
    <property type="protein sequence ID" value="GIX83464.1"/>
    <property type="molecule type" value="Genomic_DNA"/>
</dbReference>
<accession>A0AAV4NGH9</accession>